<feature type="domain" description="PGG" evidence="2">
    <location>
        <begin position="10"/>
        <end position="82"/>
    </location>
</feature>
<protein>
    <submittedName>
        <fullName evidence="3">Ankyrin repeat protein</fullName>
    </submittedName>
</protein>
<keyword evidence="1" id="KW-0812">Transmembrane</keyword>
<dbReference type="OrthoDB" id="1652385at2759"/>
<dbReference type="PANTHER" id="PTHR24177">
    <property type="entry name" value="CASKIN"/>
    <property type="match status" value="1"/>
</dbReference>
<keyword evidence="4" id="KW-1185">Reference proteome</keyword>
<dbReference type="GO" id="GO:0016020">
    <property type="term" value="C:membrane"/>
    <property type="evidence" value="ECO:0007669"/>
    <property type="project" value="TreeGrafter"/>
</dbReference>
<proteinExistence type="predicted"/>
<accession>A0A3S3MFW8</accession>
<evidence type="ECO:0000313" key="4">
    <source>
        <dbReference type="Proteomes" id="UP000283530"/>
    </source>
</evidence>
<dbReference type="EMBL" id="QPKB01000002">
    <property type="protein sequence ID" value="RWR75640.1"/>
    <property type="molecule type" value="Genomic_DNA"/>
</dbReference>
<evidence type="ECO:0000256" key="1">
    <source>
        <dbReference type="SAM" id="Phobius"/>
    </source>
</evidence>
<feature type="transmembrane region" description="Helical" evidence="1">
    <location>
        <begin position="58"/>
        <end position="80"/>
    </location>
</feature>
<dbReference type="InterPro" id="IPR026961">
    <property type="entry name" value="PGG_dom"/>
</dbReference>
<reference evidence="3 4" key="1">
    <citation type="journal article" date="2019" name="Nat. Plants">
        <title>Stout camphor tree genome fills gaps in understanding of flowering plant genome evolution.</title>
        <authorList>
            <person name="Chaw S.M."/>
            <person name="Liu Y.C."/>
            <person name="Wu Y.W."/>
            <person name="Wang H.Y."/>
            <person name="Lin C.I."/>
            <person name="Wu C.S."/>
            <person name="Ke H.M."/>
            <person name="Chang L.Y."/>
            <person name="Hsu C.Y."/>
            <person name="Yang H.T."/>
            <person name="Sudianto E."/>
            <person name="Hsu M.H."/>
            <person name="Wu K.P."/>
            <person name="Wang L.N."/>
            <person name="Leebens-Mack J.H."/>
            <person name="Tsai I.J."/>
        </authorList>
    </citation>
    <scope>NUCLEOTIDE SEQUENCE [LARGE SCALE GENOMIC DNA]</scope>
    <source>
        <strain evidence="4">cv. Chaw 1501</strain>
        <tissue evidence="3">Young leaves</tissue>
    </source>
</reference>
<dbReference type="Proteomes" id="UP000283530">
    <property type="component" value="Unassembled WGS sequence"/>
</dbReference>
<keyword evidence="1" id="KW-0472">Membrane</keyword>
<dbReference type="STRING" id="337451.A0A3S3MFW8"/>
<dbReference type="PANTHER" id="PTHR24177:SF365">
    <property type="entry name" value="ANKYRIN REPEAT-CONTAINING PROTEIN NPR4-LIKE ISOFORM X1"/>
    <property type="match status" value="1"/>
</dbReference>
<keyword evidence="1" id="KW-1133">Transmembrane helix</keyword>
<organism evidence="3 4">
    <name type="scientific">Cinnamomum micranthum f. kanehirae</name>
    <dbReference type="NCBI Taxonomy" id="337451"/>
    <lineage>
        <taxon>Eukaryota</taxon>
        <taxon>Viridiplantae</taxon>
        <taxon>Streptophyta</taxon>
        <taxon>Embryophyta</taxon>
        <taxon>Tracheophyta</taxon>
        <taxon>Spermatophyta</taxon>
        <taxon>Magnoliopsida</taxon>
        <taxon>Magnoliidae</taxon>
        <taxon>Laurales</taxon>
        <taxon>Lauraceae</taxon>
        <taxon>Cinnamomum</taxon>
    </lineage>
</organism>
<dbReference type="AlphaFoldDB" id="A0A3S3MFW8"/>
<evidence type="ECO:0000259" key="2">
    <source>
        <dbReference type="Pfam" id="PF13962"/>
    </source>
</evidence>
<name>A0A3S3MFW8_9MAGN</name>
<gene>
    <name evidence="3" type="ORF">CKAN_00403400</name>
</gene>
<sequence>MKAFIKDGVQWLKQTSQSCFVIAALIASVAYAQPPLFQVGTINNGIPILKGDPSFDTFINASLVALCFSVTSLTMFLSILTANSTIHDLLHNLPTSCCWASPRSSSQWCDVGLLLVLAISFNMEIGTGTQAHRSLQSYACPCLPTL</sequence>
<comment type="caution">
    <text evidence="3">The sequence shown here is derived from an EMBL/GenBank/DDBJ whole genome shotgun (WGS) entry which is preliminary data.</text>
</comment>
<dbReference type="Pfam" id="PF13962">
    <property type="entry name" value="PGG"/>
    <property type="match status" value="1"/>
</dbReference>
<evidence type="ECO:0000313" key="3">
    <source>
        <dbReference type="EMBL" id="RWR75640.1"/>
    </source>
</evidence>